<dbReference type="Pfam" id="PF08281">
    <property type="entry name" value="Sigma70_r4_2"/>
    <property type="match status" value="1"/>
</dbReference>
<evidence type="ECO:0000256" key="4">
    <source>
        <dbReference type="ARBA" id="ARBA00023163"/>
    </source>
</evidence>
<dbReference type="InterPro" id="IPR007627">
    <property type="entry name" value="RNA_pol_sigma70_r2"/>
</dbReference>
<proteinExistence type="inferred from homology"/>
<keyword evidence="4" id="KW-0804">Transcription</keyword>
<evidence type="ECO:0000256" key="3">
    <source>
        <dbReference type="ARBA" id="ARBA00023082"/>
    </source>
</evidence>
<protein>
    <submittedName>
        <fullName evidence="7">RNA polymerase subunit sigma-24</fullName>
    </submittedName>
</protein>
<accession>A0A1E7RER6</accession>
<dbReference type="Pfam" id="PF04542">
    <property type="entry name" value="Sigma70_r2"/>
    <property type="match status" value="1"/>
</dbReference>
<dbReference type="InterPro" id="IPR039425">
    <property type="entry name" value="RNA_pol_sigma-70-like"/>
</dbReference>
<dbReference type="NCBIfam" id="TIGR02937">
    <property type="entry name" value="sigma70-ECF"/>
    <property type="match status" value="1"/>
</dbReference>
<dbReference type="InterPro" id="IPR013249">
    <property type="entry name" value="RNA_pol_sigma70_r4_t2"/>
</dbReference>
<dbReference type="InterPro" id="IPR013325">
    <property type="entry name" value="RNA_pol_sigma_r2"/>
</dbReference>
<dbReference type="PANTHER" id="PTHR43133">
    <property type="entry name" value="RNA POLYMERASE ECF-TYPE SIGMA FACTO"/>
    <property type="match status" value="1"/>
</dbReference>
<dbReference type="RefSeq" id="WP_070068643.1">
    <property type="nucleotide sequence ID" value="NZ_MKKK01000002.1"/>
</dbReference>
<evidence type="ECO:0000259" key="6">
    <source>
        <dbReference type="Pfam" id="PF08281"/>
    </source>
</evidence>
<dbReference type="InterPro" id="IPR013324">
    <property type="entry name" value="RNA_pol_sigma_r3/r4-like"/>
</dbReference>
<dbReference type="InterPro" id="IPR036388">
    <property type="entry name" value="WH-like_DNA-bd_sf"/>
</dbReference>
<dbReference type="EMBL" id="MKKK01000002">
    <property type="protein sequence ID" value="OEY97889.1"/>
    <property type="molecule type" value="Genomic_DNA"/>
</dbReference>
<organism evidence="7 8">
    <name type="scientific">Acinetobacter qingfengensis</name>
    <dbReference type="NCBI Taxonomy" id="1262585"/>
    <lineage>
        <taxon>Bacteria</taxon>
        <taxon>Pseudomonadati</taxon>
        <taxon>Pseudomonadota</taxon>
        <taxon>Gammaproteobacteria</taxon>
        <taxon>Moraxellales</taxon>
        <taxon>Moraxellaceae</taxon>
        <taxon>Acinetobacter</taxon>
    </lineage>
</organism>
<evidence type="ECO:0000259" key="5">
    <source>
        <dbReference type="Pfam" id="PF04542"/>
    </source>
</evidence>
<feature type="domain" description="RNA polymerase sigma-70 region 2" evidence="5">
    <location>
        <begin position="15"/>
        <end position="79"/>
    </location>
</feature>
<dbReference type="Gene3D" id="1.10.1740.10">
    <property type="match status" value="1"/>
</dbReference>
<gene>
    <name evidence="7" type="ORF">BJI46_07415</name>
</gene>
<sequence length="169" mass="20111">MAHLTQKNQWFNQMYIAHHGTLLNWFKQKLQHQHQAEDLSHEVFYRILKHEQFQKIQEPKAWLLGIAKHVVIDFWRKQQIERLYLETLSEMPEQFYPSVEQELSIRESLYQVHCILEQLPARTAKVFLLSQLDGLNYVDIATELNISESTVKRDMKTAFLACIQLSQSD</sequence>
<keyword evidence="2" id="KW-0805">Transcription regulation</keyword>
<dbReference type="Proteomes" id="UP000185895">
    <property type="component" value="Unassembled WGS sequence"/>
</dbReference>
<dbReference type="InterPro" id="IPR014284">
    <property type="entry name" value="RNA_pol_sigma-70_dom"/>
</dbReference>
<dbReference type="AlphaFoldDB" id="A0A1E7RER6"/>
<dbReference type="STRING" id="1262585.BJI46_07415"/>
<dbReference type="CDD" id="cd06171">
    <property type="entry name" value="Sigma70_r4"/>
    <property type="match status" value="1"/>
</dbReference>
<evidence type="ECO:0000256" key="1">
    <source>
        <dbReference type="ARBA" id="ARBA00010641"/>
    </source>
</evidence>
<keyword evidence="8" id="KW-1185">Reference proteome</keyword>
<comment type="similarity">
    <text evidence="1">Belongs to the sigma-70 factor family. ECF subfamily.</text>
</comment>
<evidence type="ECO:0000256" key="2">
    <source>
        <dbReference type="ARBA" id="ARBA00023015"/>
    </source>
</evidence>
<reference evidence="7 8" key="1">
    <citation type="submission" date="2016-09" db="EMBL/GenBank/DDBJ databases">
        <authorList>
            <person name="Capua I."/>
            <person name="De Benedictis P."/>
            <person name="Joannis T."/>
            <person name="Lombin L.H."/>
            <person name="Cattoli G."/>
        </authorList>
    </citation>
    <scope>NUCLEOTIDE SEQUENCE [LARGE SCALE GENOMIC DNA]</scope>
    <source>
        <strain evidence="7 8">ANC 4671</strain>
    </source>
</reference>
<dbReference type="PANTHER" id="PTHR43133:SF63">
    <property type="entry name" value="RNA POLYMERASE SIGMA FACTOR FECI-RELATED"/>
    <property type="match status" value="1"/>
</dbReference>
<dbReference type="OrthoDB" id="9797134at2"/>
<feature type="domain" description="RNA polymerase sigma factor 70 region 4 type 2" evidence="6">
    <location>
        <begin position="111"/>
        <end position="158"/>
    </location>
</feature>
<dbReference type="SUPFAM" id="SSF88946">
    <property type="entry name" value="Sigma2 domain of RNA polymerase sigma factors"/>
    <property type="match status" value="1"/>
</dbReference>
<evidence type="ECO:0000313" key="7">
    <source>
        <dbReference type="EMBL" id="OEY97889.1"/>
    </source>
</evidence>
<dbReference type="GO" id="GO:0003677">
    <property type="term" value="F:DNA binding"/>
    <property type="evidence" value="ECO:0007669"/>
    <property type="project" value="InterPro"/>
</dbReference>
<comment type="caution">
    <text evidence="7">The sequence shown here is derived from an EMBL/GenBank/DDBJ whole genome shotgun (WGS) entry which is preliminary data.</text>
</comment>
<name>A0A1E7RER6_9GAMM</name>
<keyword evidence="3" id="KW-0731">Sigma factor</keyword>
<dbReference type="GO" id="GO:0006352">
    <property type="term" value="P:DNA-templated transcription initiation"/>
    <property type="evidence" value="ECO:0007669"/>
    <property type="project" value="InterPro"/>
</dbReference>
<dbReference type="SUPFAM" id="SSF88659">
    <property type="entry name" value="Sigma3 and sigma4 domains of RNA polymerase sigma factors"/>
    <property type="match status" value="1"/>
</dbReference>
<dbReference type="GO" id="GO:0016987">
    <property type="term" value="F:sigma factor activity"/>
    <property type="evidence" value="ECO:0007669"/>
    <property type="project" value="UniProtKB-KW"/>
</dbReference>
<evidence type="ECO:0000313" key="8">
    <source>
        <dbReference type="Proteomes" id="UP000185895"/>
    </source>
</evidence>
<dbReference type="Gene3D" id="1.10.10.10">
    <property type="entry name" value="Winged helix-like DNA-binding domain superfamily/Winged helix DNA-binding domain"/>
    <property type="match status" value="1"/>
</dbReference>